<sequence length="52" mass="5983">MIQIIKWQRVNAGVCYAENLVITRKSVQMLGMGNIEVLYYTSIVLYQSALFI</sequence>
<protein>
    <submittedName>
        <fullName evidence="1">Uncharacterized protein</fullName>
    </submittedName>
</protein>
<gene>
    <name evidence="1" type="ORF">RhiirA5_345661</name>
</gene>
<name>A0A2N0QFF9_9GLOM</name>
<organism evidence="1 2">
    <name type="scientific">Rhizophagus irregularis</name>
    <dbReference type="NCBI Taxonomy" id="588596"/>
    <lineage>
        <taxon>Eukaryota</taxon>
        <taxon>Fungi</taxon>
        <taxon>Fungi incertae sedis</taxon>
        <taxon>Mucoromycota</taxon>
        <taxon>Glomeromycotina</taxon>
        <taxon>Glomeromycetes</taxon>
        <taxon>Glomerales</taxon>
        <taxon>Glomeraceae</taxon>
        <taxon>Rhizophagus</taxon>
    </lineage>
</organism>
<dbReference type="Proteomes" id="UP000232722">
    <property type="component" value="Unassembled WGS sequence"/>
</dbReference>
<evidence type="ECO:0000313" key="2">
    <source>
        <dbReference type="Proteomes" id="UP000232722"/>
    </source>
</evidence>
<proteinExistence type="predicted"/>
<dbReference type="EMBL" id="LLXJ01000004">
    <property type="protein sequence ID" value="PKC17819.1"/>
    <property type="molecule type" value="Genomic_DNA"/>
</dbReference>
<reference evidence="1 2" key="2">
    <citation type="submission" date="2017-09" db="EMBL/GenBank/DDBJ databases">
        <title>Extensive intraspecific genome diversity in a model arbuscular mycorrhizal fungus.</title>
        <authorList>
            <person name="Chen E.C."/>
            <person name="Morin E."/>
            <person name="Beaudet D."/>
            <person name="Noel J."/>
            <person name="Ndikumana S."/>
            <person name="Charron P."/>
            <person name="St-Onge C."/>
            <person name="Giorgi J."/>
            <person name="Grigoriev I.V."/>
            <person name="Roux C."/>
            <person name="Martin F.M."/>
            <person name="Corradi N."/>
        </authorList>
    </citation>
    <scope>NUCLEOTIDE SEQUENCE [LARGE SCALE GENOMIC DNA]</scope>
    <source>
        <strain evidence="1 2">A5</strain>
    </source>
</reference>
<reference evidence="1 2" key="1">
    <citation type="submission" date="2016-04" db="EMBL/GenBank/DDBJ databases">
        <title>Genome analyses suggest a sexual origin of heterokaryosis in a supposedly ancient asexual fungus.</title>
        <authorList>
            <person name="Ropars J."/>
            <person name="Sedzielewska K."/>
            <person name="Noel J."/>
            <person name="Charron P."/>
            <person name="Farinelli L."/>
            <person name="Marton T."/>
            <person name="Kruger M."/>
            <person name="Pelin A."/>
            <person name="Brachmann A."/>
            <person name="Corradi N."/>
        </authorList>
    </citation>
    <scope>NUCLEOTIDE SEQUENCE [LARGE SCALE GENOMIC DNA]</scope>
    <source>
        <strain evidence="1 2">A5</strain>
    </source>
</reference>
<comment type="caution">
    <text evidence="1">The sequence shown here is derived from an EMBL/GenBank/DDBJ whole genome shotgun (WGS) entry which is preliminary data.</text>
</comment>
<accession>A0A2N0QFF9</accession>
<dbReference type="AlphaFoldDB" id="A0A2N0QFF9"/>
<evidence type="ECO:0000313" key="1">
    <source>
        <dbReference type="EMBL" id="PKC17819.1"/>
    </source>
</evidence>